<reference evidence="3 4" key="1">
    <citation type="submission" date="2024-09" db="EMBL/GenBank/DDBJ databases">
        <title>Chromosome-scale assembly of Riccia sorocarpa.</title>
        <authorList>
            <person name="Paukszto L."/>
        </authorList>
    </citation>
    <scope>NUCLEOTIDE SEQUENCE [LARGE SCALE GENOMIC DNA]</scope>
    <source>
        <strain evidence="3">LP-2024</strain>
        <tissue evidence="3">Aerial parts of the thallus</tissue>
    </source>
</reference>
<evidence type="ECO:0000313" key="4">
    <source>
        <dbReference type="Proteomes" id="UP001633002"/>
    </source>
</evidence>
<dbReference type="AlphaFoldDB" id="A0ABD3HR57"/>
<evidence type="ECO:0000313" key="3">
    <source>
        <dbReference type="EMBL" id="KAL3692832.1"/>
    </source>
</evidence>
<name>A0ABD3HR57_9MARC</name>
<evidence type="ECO:0000256" key="1">
    <source>
        <dbReference type="SAM" id="Coils"/>
    </source>
</evidence>
<dbReference type="Proteomes" id="UP001633002">
    <property type="component" value="Unassembled WGS sequence"/>
</dbReference>
<gene>
    <name evidence="3" type="ORF">R1sor_006483</name>
</gene>
<keyword evidence="1" id="KW-0175">Coiled coil</keyword>
<accession>A0ABD3HR57</accession>
<protein>
    <submittedName>
        <fullName evidence="3">Uncharacterized protein</fullName>
    </submittedName>
</protein>
<dbReference type="EMBL" id="JBJQOH010000003">
    <property type="protein sequence ID" value="KAL3692832.1"/>
    <property type="molecule type" value="Genomic_DNA"/>
</dbReference>
<feature type="coiled-coil region" evidence="1">
    <location>
        <begin position="108"/>
        <end position="160"/>
    </location>
</feature>
<feature type="compositionally biased region" description="Polar residues" evidence="2">
    <location>
        <begin position="273"/>
        <end position="286"/>
    </location>
</feature>
<feature type="region of interest" description="Disordered" evidence="2">
    <location>
        <begin position="270"/>
        <end position="332"/>
    </location>
</feature>
<keyword evidence="4" id="KW-1185">Reference proteome</keyword>
<organism evidence="3 4">
    <name type="scientific">Riccia sorocarpa</name>
    <dbReference type="NCBI Taxonomy" id="122646"/>
    <lineage>
        <taxon>Eukaryota</taxon>
        <taxon>Viridiplantae</taxon>
        <taxon>Streptophyta</taxon>
        <taxon>Embryophyta</taxon>
        <taxon>Marchantiophyta</taxon>
        <taxon>Marchantiopsida</taxon>
        <taxon>Marchantiidae</taxon>
        <taxon>Marchantiales</taxon>
        <taxon>Ricciaceae</taxon>
        <taxon>Riccia</taxon>
    </lineage>
</organism>
<evidence type="ECO:0000256" key="2">
    <source>
        <dbReference type="SAM" id="MobiDB-lite"/>
    </source>
</evidence>
<sequence>MHLTFLYRLLIPDRESPAVDNHGDDFEHDTDQDDDADYEDAHMQNNVGRDVKEDPGALPNADYNTRTSPSRRRSVTAEDVADLERRRDRIWWDVDLLKTKKMRMGMEMEDLEGALARADSNLQAAIRKLQQVEEDLINKVDGQKQCLNFLTREVEQAKRQSANISRFSAASGHLNIQDSDLATEPVDADRYNNLLIHARQVEVLLKTFREGYLDPHVEVNRSNHDSAQGECSSRPGLFDGLLAAVQEAMESPSEEENSLGSLLAAIEQEAEHTNSPCLQGQESLGQPSGVARPPLFPAVVSRGTARGRGRAGQTHARQVIGRGSSQDTKRSAGGVVVPFADAGSERGSQQAQGDDDDTEAWTDFAEYQARAAANAKTKKWEDWKAHAFRKQTDIDRERAETTARIIAEEKAQWDAIVATFP</sequence>
<comment type="caution">
    <text evidence="3">The sequence shown here is derived from an EMBL/GenBank/DDBJ whole genome shotgun (WGS) entry which is preliminary data.</text>
</comment>
<feature type="compositionally biased region" description="Acidic residues" evidence="2">
    <location>
        <begin position="26"/>
        <end position="38"/>
    </location>
</feature>
<feature type="region of interest" description="Disordered" evidence="2">
    <location>
        <begin position="17"/>
        <end position="79"/>
    </location>
</feature>
<proteinExistence type="predicted"/>